<dbReference type="Pfam" id="PF04142">
    <property type="entry name" value="Nuc_sug_transp"/>
    <property type="match status" value="1"/>
</dbReference>
<dbReference type="InterPro" id="IPR037185">
    <property type="entry name" value="EmrE-like"/>
</dbReference>
<keyword evidence="5 10" id="KW-0812">Transmembrane</keyword>
<keyword evidence="6 10" id="KW-1133">Transmembrane helix</keyword>
<feature type="transmembrane region" description="Helical" evidence="10">
    <location>
        <begin position="397"/>
        <end position="414"/>
    </location>
</feature>
<feature type="non-terminal residue" evidence="11">
    <location>
        <position position="1"/>
    </location>
</feature>
<dbReference type="GO" id="GO:0000139">
    <property type="term" value="C:Golgi membrane"/>
    <property type="evidence" value="ECO:0007669"/>
    <property type="project" value="UniProtKB-SubCell"/>
</dbReference>
<keyword evidence="4" id="KW-0762">Sugar transport</keyword>
<evidence type="ECO:0000256" key="2">
    <source>
        <dbReference type="ARBA" id="ARBA00009976"/>
    </source>
</evidence>
<reference evidence="11" key="1">
    <citation type="journal article" date="2021" name="Cell">
        <title>Tracing the genetic footprints of vertebrate landing in non-teleost ray-finned fishes.</title>
        <authorList>
            <person name="Bi X."/>
            <person name="Wang K."/>
            <person name="Yang L."/>
            <person name="Pan H."/>
            <person name="Jiang H."/>
            <person name="Wei Q."/>
            <person name="Fang M."/>
            <person name="Yu H."/>
            <person name="Zhu C."/>
            <person name="Cai Y."/>
            <person name="He Y."/>
            <person name="Gan X."/>
            <person name="Zeng H."/>
            <person name="Yu D."/>
            <person name="Zhu Y."/>
            <person name="Jiang H."/>
            <person name="Qiu Q."/>
            <person name="Yang H."/>
            <person name="Zhang Y.E."/>
            <person name="Wang W."/>
            <person name="Zhu M."/>
            <person name="He S."/>
            <person name="Zhang G."/>
        </authorList>
    </citation>
    <scope>NUCLEOTIDE SEQUENCE</scope>
    <source>
        <strain evidence="11">Allg_001</strain>
    </source>
</reference>
<comment type="subcellular location">
    <subcellularLocation>
        <location evidence="1">Golgi apparatus membrane</location>
        <topology evidence="1">Multi-pass membrane protein</topology>
    </subcellularLocation>
</comment>
<feature type="non-terminal residue" evidence="11">
    <location>
        <position position="450"/>
    </location>
</feature>
<dbReference type="GO" id="GO:0015165">
    <property type="term" value="F:pyrimidine nucleotide-sugar transmembrane transporter activity"/>
    <property type="evidence" value="ECO:0007669"/>
    <property type="project" value="InterPro"/>
</dbReference>
<evidence type="ECO:0000256" key="5">
    <source>
        <dbReference type="ARBA" id="ARBA00022692"/>
    </source>
</evidence>
<evidence type="ECO:0000256" key="9">
    <source>
        <dbReference type="SAM" id="MobiDB-lite"/>
    </source>
</evidence>
<dbReference type="AlphaFoldDB" id="A0A8J7TGL9"/>
<keyword evidence="7" id="KW-0333">Golgi apparatus</keyword>
<dbReference type="FunFam" id="1.10.3730.20:FF:000037">
    <property type="entry name" value="Nucleotide Sugar TransPorter family"/>
    <property type="match status" value="1"/>
</dbReference>
<evidence type="ECO:0000256" key="4">
    <source>
        <dbReference type="ARBA" id="ARBA00022597"/>
    </source>
</evidence>
<evidence type="ECO:0000256" key="1">
    <source>
        <dbReference type="ARBA" id="ARBA00004653"/>
    </source>
</evidence>
<organism evidence="11 12">
    <name type="scientific">Atractosteus spatula</name>
    <name type="common">Alligator gar</name>
    <name type="synonym">Lepisosteus spatula</name>
    <dbReference type="NCBI Taxonomy" id="7917"/>
    <lineage>
        <taxon>Eukaryota</taxon>
        <taxon>Metazoa</taxon>
        <taxon>Chordata</taxon>
        <taxon>Craniata</taxon>
        <taxon>Vertebrata</taxon>
        <taxon>Euteleostomi</taxon>
        <taxon>Actinopterygii</taxon>
        <taxon>Neopterygii</taxon>
        <taxon>Holostei</taxon>
        <taxon>Semionotiformes</taxon>
        <taxon>Lepisosteidae</taxon>
        <taxon>Atractosteus</taxon>
    </lineage>
</organism>
<evidence type="ECO:0000313" key="12">
    <source>
        <dbReference type="Proteomes" id="UP000736164"/>
    </source>
</evidence>
<keyword evidence="3" id="KW-0813">Transport</keyword>
<feature type="transmembrane region" description="Helical" evidence="10">
    <location>
        <begin position="259"/>
        <end position="279"/>
    </location>
</feature>
<evidence type="ECO:0000256" key="8">
    <source>
        <dbReference type="ARBA" id="ARBA00023136"/>
    </source>
</evidence>
<feature type="transmembrane region" description="Helical" evidence="10">
    <location>
        <begin position="299"/>
        <end position="318"/>
    </location>
</feature>
<comment type="caution">
    <text evidence="11">The sequence shown here is derived from an EMBL/GenBank/DDBJ whole genome shotgun (WGS) entry which is preliminary data.</text>
</comment>
<keyword evidence="12" id="KW-1185">Reference proteome</keyword>
<dbReference type="EMBL" id="JAAWVO010061761">
    <property type="protein sequence ID" value="MBN3322819.1"/>
    <property type="molecule type" value="Genomic_DNA"/>
</dbReference>
<dbReference type="PANTHER" id="PTHR10231">
    <property type="entry name" value="NUCLEOTIDE-SUGAR TRANSMEMBRANE TRANSPORTER"/>
    <property type="match status" value="1"/>
</dbReference>
<keyword evidence="8 10" id="KW-0472">Membrane</keyword>
<evidence type="ECO:0000256" key="10">
    <source>
        <dbReference type="SAM" id="Phobius"/>
    </source>
</evidence>
<evidence type="ECO:0000256" key="3">
    <source>
        <dbReference type="ARBA" id="ARBA00022448"/>
    </source>
</evidence>
<evidence type="ECO:0000256" key="6">
    <source>
        <dbReference type="ARBA" id="ARBA00022989"/>
    </source>
</evidence>
<feature type="transmembrane region" description="Helical" evidence="10">
    <location>
        <begin position="330"/>
        <end position="351"/>
    </location>
</feature>
<dbReference type="InterPro" id="IPR007271">
    <property type="entry name" value="Nuc_sug_transpt"/>
</dbReference>
<name>A0A8J7TGL9_ATRSP</name>
<sequence>MAVVASLLHCLEKKHRRTRRRDVERDGKEPDPLSEWESSARRATAVGCADRKPGGESRCPGADLHRSLDWASLALLGFLHTSFTPHDRPFACFFGVHRLPLNAMESKELESEEVLIMADPEESMSSRLKYMSLGVLVFQTTSLVLTMRYSRTLQEEGPRYLASSAVVSAEVLKIAACVLLVFKDTSYSVRALNRLLRDEIVHKPMETLKLAIPSGIYTLQNNLLYVALSNLDAATYQVTYQLKILTTALFSVSMLGKRLGVYQWLSLLILMAGVVLVQWPSDDSAAGGQKELSAGSQLVGVLAVFVACFSSGFAGVYFEKILKETKQSVWIRNIQLGLFGTMFGLMGMMVFDGQRVRQSGVFQGYSRLTCVVVSLQALGGLVVAAVIKYADNILKGFATSLSIILSTLISYFWLQDFDPTSVFFLGAVLVISATFLYGYEGKPAPNPSRA</sequence>
<accession>A0A8J7TGL9</accession>
<feature type="transmembrane region" description="Helical" evidence="10">
    <location>
        <begin position="420"/>
        <end position="439"/>
    </location>
</feature>
<comment type="similarity">
    <text evidence="2">Belongs to the nucleotide-sugar transporter family. SLC35A subfamily.</text>
</comment>
<feature type="transmembrane region" description="Helical" evidence="10">
    <location>
        <begin position="161"/>
        <end position="182"/>
    </location>
</feature>
<dbReference type="SUPFAM" id="SSF103481">
    <property type="entry name" value="Multidrug resistance efflux transporter EmrE"/>
    <property type="match status" value="1"/>
</dbReference>
<feature type="compositionally biased region" description="Basic and acidic residues" evidence="9">
    <location>
        <begin position="21"/>
        <end position="31"/>
    </location>
</feature>
<proteinExistence type="inferred from homology"/>
<feature type="region of interest" description="Disordered" evidence="9">
    <location>
        <begin position="18"/>
        <end position="39"/>
    </location>
</feature>
<dbReference type="Proteomes" id="UP000736164">
    <property type="component" value="Unassembled WGS sequence"/>
</dbReference>
<evidence type="ECO:0000313" key="11">
    <source>
        <dbReference type="EMBL" id="MBN3322819.1"/>
    </source>
</evidence>
<protein>
    <submittedName>
        <fullName evidence="11">S35A3 protein</fullName>
    </submittedName>
</protein>
<evidence type="ECO:0000256" key="7">
    <source>
        <dbReference type="ARBA" id="ARBA00023034"/>
    </source>
</evidence>
<gene>
    <name evidence="11" type="primary">Slc35a3</name>
    <name evidence="11" type="ORF">GTO95_0002804</name>
</gene>
<dbReference type="NCBIfam" id="TIGR00803">
    <property type="entry name" value="nst"/>
    <property type="match status" value="1"/>
</dbReference>
<feature type="transmembrane region" description="Helical" evidence="10">
    <location>
        <begin position="371"/>
        <end position="390"/>
    </location>
</feature>